<gene>
    <name evidence="1" type="ORF">SAMN04488568_103122</name>
</gene>
<dbReference type="RefSeq" id="WP_091767261.1">
    <property type="nucleotide sequence ID" value="NZ_FNHG01000003.1"/>
</dbReference>
<dbReference type="EMBL" id="FNHG01000003">
    <property type="protein sequence ID" value="SDL94197.1"/>
    <property type="molecule type" value="Genomic_DNA"/>
</dbReference>
<reference evidence="1 2" key="1">
    <citation type="submission" date="2016-10" db="EMBL/GenBank/DDBJ databases">
        <authorList>
            <person name="de Groot N.N."/>
        </authorList>
    </citation>
    <scope>NUCLEOTIDE SEQUENCE [LARGE SCALE GENOMIC DNA]</scope>
    <source>
        <strain evidence="1 2">DSM 16077</strain>
    </source>
</reference>
<dbReference type="Proteomes" id="UP000199759">
    <property type="component" value="Unassembled WGS sequence"/>
</dbReference>
<evidence type="ECO:0000313" key="2">
    <source>
        <dbReference type="Proteomes" id="UP000199759"/>
    </source>
</evidence>
<proteinExistence type="predicted"/>
<protein>
    <submittedName>
        <fullName evidence="1">Uncharacterized protein</fullName>
    </submittedName>
</protein>
<name>A0A1G9P7K7_9PROT</name>
<keyword evidence="2" id="KW-1185">Reference proteome</keyword>
<dbReference type="OrthoDB" id="7631281at2"/>
<evidence type="ECO:0000313" key="1">
    <source>
        <dbReference type="EMBL" id="SDL94197.1"/>
    </source>
</evidence>
<sequence length="83" mass="9268">MAIAINAYVEGAGGALRSMAPHRFRDGYFRMQQPGDDISCLHVEDLRSVCRYLHKGYRLAMSASDGHSMPSWLPSESVRIAVR</sequence>
<dbReference type="AlphaFoldDB" id="A0A1G9P7K7"/>
<accession>A0A1G9P7K7</accession>
<organism evidence="1 2">
    <name type="scientific">Maricaulis salignorans</name>
    <dbReference type="NCBI Taxonomy" id="144026"/>
    <lineage>
        <taxon>Bacteria</taxon>
        <taxon>Pseudomonadati</taxon>
        <taxon>Pseudomonadota</taxon>
        <taxon>Alphaproteobacteria</taxon>
        <taxon>Maricaulales</taxon>
        <taxon>Maricaulaceae</taxon>
        <taxon>Maricaulis</taxon>
    </lineage>
</organism>